<dbReference type="Gene3D" id="1.25.20.10">
    <property type="entry name" value="Bacterial muramidases"/>
    <property type="match status" value="1"/>
</dbReference>
<dbReference type="RefSeq" id="WP_208146110.1">
    <property type="nucleotide sequence ID" value="NZ_JAGETV010000001.1"/>
</dbReference>
<dbReference type="SUPFAM" id="SSF53955">
    <property type="entry name" value="Lysozyme-like"/>
    <property type="match status" value="1"/>
</dbReference>
<evidence type="ECO:0000259" key="4">
    <source>
        <dbReference type="Pfam" id="PF14718"/>
    </source>
</evidence>
<proteinExistence type="inferred from homology"/>
<keyword evidence="6" id="KW-1185">Reference proteome</keyword>
<feature type="domain" description="Lytic transglycosylase superhelical linker" evidence="4">
    <location>
        <begin position="422"/>
        <end position="488"/>
    </location>
</feature>
<dbReference type="PANTHER" id="PTHR37423:SF5">
    <property type="entry name" value="SOLUBLE LYTIC MUREIN TRANSGLYCOSYLASE"/>
    <property type="match status" value="1"/>
</dbReference>
<evidence type="ECO:0000313" key="5">
    <source>
        <dbReference type="EMBL" id="MBO1926005.1"/>
    </source>
</evidence>
<reference evidence="5 6" key="1">
    <citation type="submission" date="2021-03" db="EMBL/GenBank/DDBJ databases">
        <title>Thiomicrorhabdus sp.nov.,novel sulfur-oxidizing bacteria isolated from coastal sediment.</title>
        <authorList>
            <person name="Liu X."/>
        </authorList>
    </citation>
    <scope>NUCLEOTIDE SEQUENCE [LARGE SCALE GENOMIC DNA]</scope>
    <source>
        <strain evidence="5 6">6S2-11</strain>
    </source>
</reference>
<dbReference type="Pfam" id="PF01464">
    <property type="entry name" value="SLT"/>
    <property type="match status" value="1"/>
</dbReference>
<comment type="caution">
    <text evidence="5">The sequence shown here is derived from an EMBL/GenBank/DDBJ whole genome shotgun (WGS) entry which is preliminary data.</text>
</comment>
<protein>
    <submittedName>
        <fullName evidence="5">Transglycosylase SLT domain-containing protein</fullName>
    </submittedName>
</protein>
<evidence type="ECO:0000313" key="6">
    <source>
        <dbReference type="Proteomes" id="UP000664835"/>
    </source>
</evidence>
<feature type="domain" description="Transglycosylase SLT" evidence="3">
    <location>
        <begin position="501"/>
        <end position="615"/>
    </location>
</feature>
<dbReference type="InterPro" id="IPR008258">
    <property type="entry name" value="Transglycosylase_SLT_dom_1"/>
</dbReference>
<dbReference type="CDD" id="cd13401">
    <property type="entry name" value="Slt70-like"/>
    <property type="match status" value="1"/>
</dbReference>
<name>A0ABS3Q2E0_9GAMM</name>
<evidence type="ECO:0000256" key="2">
    <source>
        <dbReference type="ARBA" id="ARBA00022729"/>
    </source>
</evidence>
<dbReference type="Gene3D" id="1.10.530.10">
    <property type="match status" value="1"/>
</dbReference>
<dbReference type="PANTHER" id="PTHR37423">
    <property type="entry name" value="SOLUBLE LYTIC MUREIN TRANSGLYCOSYLASE-RELATED"/>
    <property type="match status" value="1"/>
</dbReference>
<dbReference type="InterPro" id="IPR023346">
    <property type="entry name" value="Lysozyme-like_dom_sf"/>
</dbReference>
<dbReference type="SUPFAM" id="SSF48435">
    <property type="entry name" value="Bacterial muramidases"/>
    <property type="match status" value="1"/>
</dbReference>
<evidence type="ECO:0000256" key="1">
    <source>
        <dbReference type="ARBA" id="ARBA00007734"/>
    </source>
</evidence>
<organism evidence="5 6">
    <name type="scientific">Thiomicrorhabdus marina</name>
    <dbReference type="NCBI Taxonomy" id="2818442"/>
    <lineage>
        <taxon>Bacteria</taxon>
        <taxon>Pseudomonadati</taxon>
        <taxon>Pseudomonadota</taxon>
        <taxon>Gammaproteobacteria</taxon>
        <taxon>Thiotrichales</taxon>
        <taxon>Piscirickettsiaceae</taxon>
        <taxon>Thiomicrorhabdus</taxon>
    </lineage>
</organism>
<dbReference type="InterPro" id="IPR012289">
    <property type="entry name" value="Lytic_TGlycosylase_superhlx_L"/>
</dbReference>
<sequence length="669" mass="77916">MLAHTRSTQALLRFNLHVALFISSLLTLIALTLYSTNASAQDNLSIEQKAYVNAYEAIKRNDRPAIAMYKKQLQDYALYPYVLYHDYRVNIEHTPPRVIEFFLKRYQNLYLSEKLRTHWLKHLAKQKQWKSYLKHYSPQSSKSLQCHFYNASLKFGTTQQKAVAVAESQQLWQNLTSVPKACVAVENYLRNNKKFTAQMVWNRITMLIQKKQYSRAEKVAKDLSNSDRAIVANWIKIVRNPKLTTQSITNISGFARKEAFMQGVRYLASQDPILAKQSLDQFSEQYGLSKKQYQDIERKIALRSAYRYKDEAKDLLLEVNQNGDRTEDTLRWQAQIAIRNSRWIDLLDTIELMDKSDQQDKQWRYWRARALEKQGDKQTAQKLYQELAKLRNYYGFLAADRINADYRFNPEPKEELDQKALIKKYPALQRIKELIAIDWVKTARVEWHHFLPTVDSNELIAIGTLAKQWKQYPHAIRSMALAKEWNQIDLRFPTPHKQPVMENAKKNDIDPAWIYGIIRRESAFNEDIRSSAGAVGLMQLMPKTAKYIGKKIGSKKTSVYALTEAKNNIQLGSAYMRYLSEKYNGNKVLATAAYNAGPHRVTQWTKNLTTLEADQWVDSIPFTETRNYVKAVMEYTTVFNSLLHGKYARLRDQMPLIGNEATLAENKLD</sequence>
<dbReference type="Gene3D" id="1.10.1240.20">
    <property type="entry name" value="Lytic transglycosylase, superhelical linker domain"/>
    <property type="match status" value="1"/>
</dbReference>
<keyword evidence="2" id="KW-0732">Signal</keyword>
<dbReference type="Pfam" id="PF14718">
    <property type="entry name" value="SLT_L"/>
    <property type="match status" value="1"/>
</dbReference>
<dbReference type="EMBL" id="JAGETV010000001">
    <property type="protein sequence ID" value="MBO1926005.1"/>
    <property type="molecule type" value="Genomic_DNA"/>
</dbReference>
<evidence type="ECO:0000259" key="3">
    <source>
        <dbReference type="Pfam" id="PF01464"/>
    </source>
</evidence>
<dbReference type="InterPro" id="IPR008939">
    <property type="entry name" value="Lytic_TGlycosylase_superhlx_U"/>
</dbReference>
<dbReference type="Proteomes" id="UP000664835">
    <property type="component" value="Unassembled WGS sequence"/>
</dbReference>
<dbReference type="InterPro" id="IPR037061">
    <property type="entry name" value="Lytic_TGlycoase_superhlx_L_sf"/>
</dbReference>
<accession>A0ABS3Q2E0</accession>
<gene>
    <name evidence="5" type="ORF">J3998_00315</name>
</gene>
<comment type="similarity">
    <text evidence="1">Belongs to the transglycosylase Slt family.</text>
</comment>